<evidence type="ECO:0000256" key="2">
    <source>
        <dbReference type="ARBA" id="ARBA00005722"/>
    </source>
</evidence>
<accession>A0A0N0LZ57</accession>
<dbReference type="AlphaFoldDB" id="A0A0N0LZ57"/>
<keyword evidence="5" id="KW-0998">Cell outer membrane</keyword>
<comment type="subcellular location">
    <subcellularLocation>
        <location evidence="1">Cell outer membrane</location>
    </subcellularLocation>
</comment>
<evidence type="ECO:0000256" key="5">
    <source>
        <dbReference type="ARBA" id="ARBA00023237"/>
    </source>
</evidence>
<proteinExistence type="inferred from homology"/>
<sequence length="270" mass="30471">MNKMRWLLLLFTLFSGAVLSASKLEIGGGVFAADIPHYLGSDQSEQYILPVPYIRYQSDELDLDRNNLTGYLWQHDKLHLDISAGVSLAVDSKDNQAREGMEDLDWVFELGPSLNYYLLGSPKAEEQLYVGLFTRKAMATDFSSLTNAGWRYGPSVYFETLLLTGDNYEITTTIRANVNFADSRYLNYFYGISALNSRINRSEFTVGSGYSGTDLSLGVNFDTKKYWLGGFVKYHHLADSKQQRSPLIKQDSNVSVGFGVAWKFYTQQGK</sequence>
<dbReference type="OrthoDB" id="5290976at2"/>
<dbReference type="PANTHER" id="PTHR38776:SF1">
    <property type="entry name" value="MLTA-INTERACTING PROTEIN-RELATED"/>
    <property type="match status" value="1"/>
</dbReference>
<evidence type="ECO:0000313" key="6">
    <source>
        <dbReference type="EMBL" id="KPH62508.1"/>
    </source>
</evidence>
<comment type="similarity">
    <text evidence="2">Belongs to the MipA/OmpV family.</text>
</comment>
<evidence type="ECO:0000256" key="3">
    <source>
        <dbReference type="ARBA" id="ARBA00022729"/>
    </source>
</evidence>
<organism evidence="6 7">
    <name type="scientific">Pseudoalteromonas porphyrae</name>
    <dbReference type="NCBI Taxonomy" id="187330"/>
    <lineage>
        <taxon>Bacteria</taxon>
        <taxon>Pseudomonadati</taxon>
        <taxon>Pseudomonadota</taxon>
        <taxon>Gammaproteobacteria</taxon>
        <taxon>Alteromonadales</taxon>
        <taxon>Pseudoalteromonadaceae</taxon>
        <taxon>Pseudoalteromonas</taxon>
    </lineage>
</organism>
<dbReference type="InterPro" id="IPR010583">
    <property type="entry name" value="MipA"/>
</dbReference>
<dbReference type="Pfam" id="PF06629">
    <property type="entry name" value="MipA"/>
    <property type="match status" value="1"/>
</dbReference>
<dbReference type="GO" id="GO:0009279">
    <property type="term" value="C:cell outer membrane"/>
    <property type="evidence" value="ECO:0007669"/>
    <property type="project" value="UniProtKB-SubCell"/>
</dbReference>
<keyword evidence="7" id="KW-1185">Reference proteome</keyword>
<keyword evidence="4" id="KW-0472">Membrane</keyword>
<dbReference type="STRING" id="187330.AMS58_04460"/>
<evidence type="ECO:0000313" key="7">
    <source>
        <dbReference type="Proteomes" id="UP000037848"/>
    </source>
</evidence>
<gene>
    <name evidence="6" type="ORF">ADS77_12465</name>
</gene>
<evidence type="ECO:0000256" key="4">
    <source>
        <dbReference type="ARBA" id="ARBA00023136"/>
    </source>
</evidence>
<protein>
    <submittedName>
        <fullName evidence="6">Lytic transglycosylase</fullName>
    </submittedName>
</protein>
<reference evidence="6 7" key="1">
    <citation type="submission" date="2015-08" db="EMBL/GenBank/DDBJ databases">
        <title>Draft Genome Sequence of Pseudoalteromonas porphyrae UCD-SED14.</title>
        <authorList>
            <person name="Coil D.A."/>
            <person name="Jospin G."/>
            <person name="Lee R.D."/>
            <person name="Eisen J.A."/>
        </authorList>
    </citation>
    <scope>NUCLEOTIDE SEQUENCE [LARGE SCALE GENOMIC DNA]</scope>
    <source>
        <strain evidence="6 7">UCD-SED14</strain>
    </source>
</reference>
<dbReference type="Proteomes" id="UP000037848">
    <property type="component" value="Unassembled WGS sequence"/>
</dbReference>
<evidence type="ECO:0000256" key="1">
    <source>
        <dbReference type="ARBA" id="ARBA00004442"/>
    </source>
</evidence>
<dbReference type="EMBL" id="LHPH01000013">
    <property type="protein sequence ID" value="KPH62508.1"/>
    <property type="molecule type" value="Genomic_DNA"/>
</dbReference>
<name>A0A0N0LZ57_9GAMM</name>
<keyword evidence="3" id="KW-0732">Signal</keyword>
<dbReference type="PANTHER" id="PTHR38776">
    <property type="entry name" value="MLTA-INTERACTING PROTEIN-RELATED"/>
    <property type="match status" value="1"/>
</dbReference>
<dbReference type="PATRIC" id="fig|187330.3.peg.920"/>
<comment type="caution">
    <text evidence="6">The sequence shown here is derived from an EMBL/GenBank/DDBJ whole genome shotgun (WGS) entry which is preliminary data.</text>
</comment>